<organism evidence="10 11">
    <name type="scientific">Pseudocercospora fijiensis (strain CIRAD86)</name>
    <name type="common">Black leaf streak disease fungus</name>
    <name type="synonym">Mycosphaerella fijiensis</name>
    <dbReference type="NCBI Taxonomy" id="383855"/>
    <lineage>
        <taxon>Eukaryota</taxon>
        <taxon>Fungi</taxon>
        <taxon>Dikarya</taxon>
        <taxon>Ascomycota</taxon>
        <taxon>Pezizomycotina</taxon>
        <taxon>Dothideomycetes</taxon>
        <taxon>Dothideomycetidae</taxon>
        <taxon>Mycosphaerellales</taxon>
        <taxon>Mycosphaerellaceae</taxon>
        <taxon>Pseudocercospora</taxon>
    </lineage>
</organism>
<dbReference type="InterPro" id="IPR001965">
    <property type="entry name" value="Znf_PHD"/>
</dbReference>
<dbReference type="OrthoDB" id="2505961at2759"/>
<feature type="binding site" evidence="7">
    <location>
        <position position="20"/>
    </location>
    <ligand>
        <name>Zn(2+)</name>
        <dbReference type="ChEBI" id="CHEBI:29105"/>
        <label>2</label>
    </ligand>
</feature>
<keyword evidence="5 7" id="KW-0862">Zinc</keyword>
<evidence type="ECO:0000256" key="7">
    <source>
        <dbReference type="PIRSR" id="PIRSR628651-51"/>
    </source>
</evidence>
<dbReference type="InterPro" id="IPR019787">
    <property type="entry name" value="Znf_PHD-finger"/>
</dbReference>
<proteinExistence type="inferred from homology"/>
<feature type="binding site" evidence="7">
    <location>
        <position position="9"/>
    </location>
    <ligand>
        <name>Zn(2+)</name>
        <dbReference type="ChEBI" id="CHEBI:29105"/>
        <label>1</label>
    </ligand>
</feature>
<keyword evidence="3 7" id="KW-0479">Metal-binding</keyword>
<dbReference type="EMBL" id="KB446555">
    <property type="protein sequence ID" value="EME87234.1"/>
    <property type="molecule type" value="Genomic_DNA"/>
</dbReference>
<evidence type="ECO:0000259" key="9">
    <source>
        <dbReference type="PROSITE" id="PS50016"/>
    </source>
</evidence>
<dbReference type="PANTHER" id="PTHR10333">
    <property type="entry name" value="INHIBITOR OF GROWTH PROTEIN"/>
    <property type="match status" value="1"/>
</dbReference>
<evidence type="ECO:0000256" key="3">
    <source>
        <dbReference type="ARBA" id="ARBA00022723"/>
    </source>
</evidence>
<dbReference type="Proteomes" id="UP000016932">
    <property type="component" value="Unassembled WGS sequence"/>
</dbReference>
<evidence type="ECO:0000256" key="6">
    <source>
        <dbReference type="ARBA" id="ARBA00023242"/>
    </source>
</evidence>
<dbReference type="AlphaFoldDB" id="N1Q5P1"/>
<dbReference type="InterPro" id="IPR028651">
    <property type="entry name" value="ING_fam"/>
</dbReference>
<feature type="non-terminal residue" evidence="10">
    <location>
        <position position="1"/>
    </location>
</feature>
<name>N1Q5P1_PSEFD</name>
<dbReference type="HOGENOM" id="CLU_195566_0_1_1"/>
<dbReference type="SMART" id="SM00249">
    <property type="entry name" value="PHD"/>
    <property type="match status" value="1"/>
</dbReference>
<reference evidence="10 11" key="1">
    <citation type="journal article" date="2012" name="PLoS Pathog.">
        <title>Diverse lifestyles and strategies of plant pathogenesis encoded in the genomes of eighteen Dothideomycetes fungi.</title>
        <authorList>
            <person name="Ohm R.A."/>
            <person name="Feau N."/>
            <person name="Henrissat B."/>
            <person name="Schoch C.L."/>
            <person name="Horwitz B.A."/>
            <person name="Barry K.W."/>
            <person name="Condon B.J."/>
            <person name="Copeland A.C."/>
            <person name="Dhillon B."/>
            <person name="Glaser F."/>
            <person name="Hesse C.N."/>
            <person name="Kosti I."/>
            <person name="LaButti K."/>
            <person name="Lindquist E.A."/>
            <person name="Lucas S."/>
            <person name="Salamov A.A."/>
            <person name="Bradshaw R.E."/>
            <person name="Ciuffetti L."/>
            <person name="Hamelin R.C."/>
            <person name="Kema G.H.J."/>
            <person name="Lawrence C."/>
            <person name="Scott J.A."/>
            <person name="Spatafora J.W."/>
            <person name="Turgeon B.G."/>
            <person name="de Wit P.J.G.M."/>
            <person name="Zhong S."/>
            <person name="Goodwin S.B."/>
            <person name="Grigoriev I.V."/>
        </authorList>
    </citation>
    <scope>NUCLEOTIDE SEQUENCE [LARGE SCALE GENOMIC DNA]</scope>
    <source>
        <strain evidence="10 11">CIRAD86</strain>
    </source>
</reference>
<evidence type="ECO:0000313" key="10">
    <source>
        <dbReference type="EMBL" id="EME87234.1"/>
    </source>
</evidence>
<sequence>PDDTLYCICRKAEHGAMIRCDNENCDKQCFHYPCVALTAEPKGEWLCTDCR</sequence>
<dbReference type="InterPro" id="IPR013083">
    <property type="entry name" value="Znf_RING/FYVE/PHD"/>
</dbReference>
<protein>
    <recommendedName>
        <fullName evidence="9">PHD-type domain-containing protein</fullName>
    </recommendedName>
</protein>
<dbReference type="eggNOG" id="KOG1973">
    <property type="taxonomic scope" value="Eukaryota"/>
</dbReference>
<comment type="subcellular location">
    <subcellularLocation>
        <location evidence="1">Nucleus</location>
    </subcellularLocation>
</comment>
<dbReference type="STRING" id="383855.N1Q5P1"/>
<dbReference type="RefSeq" id="XP_007919642.1">
    <property type="nucleotide sequence ID" value="XM_007921451.1"/>
</dbReference>
<feature type="binding site" evidence="7">
    <location>
        <position position="25"/>
    </location>
    <ligand>
        <name>Zn(2+)</name>
        <dbReference type="ChEBI" id="CHEBI:29105"/>
        <label>2</label>
    </ligand>
</feature>
<evidence type="ECO:0000256" key="2">
    <source>
        <dbReference type="ARBA" id="ARBA00010210"/>
    </source>
</evidence>
<keyword evidence="4 8" id="KW-0863">Zinc-finger</keyword>
<dbReference type="GO" id="GO:0008270">
    <property type="term" value="F:zinc ion binding"/>
    <property type="evidence" value="ECO:0007669"/>
    <property type="project" value="UniProtKB-KW"/>
</dbReference>
<feature type="binding site" evidence="7">
    <location>
        <position position="7"/>
    </location>
    <ligand>
        <name>Zn(2+)</name>
        <dbReference type="ChEBI" id="CHEBI:29105"/>
        <label>1</label>
    </ligand>
</feature>
<dbReference type="VEuPathDB" id="FungiDB:MYCFIDRAFT_9960"/>
<dbReference type="InterPro" id="IPR019786">
    <property type="entry name" value="Zinc_finger_PHD-type_CS"/>
</dbReference>
<dbReference type="PROSITE" id="PS50016">
    <property type="entry name" value="ZF_PHD_2"/>
    <property type="match status" value="1"/>
</dbReference>
<dbReference type="GeneID" id="19343014"/>
<dbReference type="GO" id="GO:0005634">
    <property type="term" value="C:nucleus"/>
    <property type="evidence" value="ECO:0007669"/>
    <property type="project" value="UniProtKB-SubCell"/>
</dbReference>
<dbReference type="InterPro" id="IPR011011">
    <property type="entry name" value="Znf_FYVE_PHD"/>
</dbReference>
<evidence type="ECO:0000256" key="1">
    <source>
        <dbReference type="ARBA" id="ARBA00004123"/>
    </source>
</evidence>
<accession>N1Q5P1</accession>
<dbReference type="GO" id="GO:0000785">
    <property type="term" value="C:chromatin"/>
    <property type="evidence" value="ECO:0007669"/>
    <property type="project" value="UniProtKB-ARBA"/>
</dbReference>
<feature type="binding site" evidence="7">
    <location>
        <position position="50"/>
    </location>
    <ligand>
        <name>Zn(2+)</name>
        <dbReference type="ChEBI" id="CHEBI:29105"/>
        <label>2</label>
    </ligand>
</feature>
<keyword evidence="11" id="KW-1185">Reference proteome</keyword>
<evidence type="ECO:0000256" key="5">
    <source>
        <dbReference type="ARBA" id="ARBA00022833"/>
    </source>
</evidence>
<dbReference type="Gene3D" id="3.30.40.10">
    <property type="entry name" value="Zinc/RING finger domain, C3HC4 (zinc finger)"/>
    <property type="match status" value="1"/>
</dbReference>
<evidence type="ECO:0000256" key="8">
    <source>
        <dbReference type="PROSITE-ProRule" id="PRU00146"/>
    </source>
</evidence>
<feature type="binding site" evidence="7">
    <location>
        <position position="47"/>
    </location>
    <ligand>
        <name>Zn(2+)</name>
        <dbReference type="ChEBI" id="CHEBI:29105"/>
        <label>2</label>
    </ligand>
</feature>
<gene>
    <name evidence="10" type="ORF">MYCFIDRAFT_9960</name>
</gene>
<dbReference type="SUPFAM" id="SSF57903">
    <property type="entry name" value="FYVE/PHD zinc finger"/>
    <property type="match status" value="1"/>
</dbReference>
<feature type="domain" description="PHD-type" evidence="9">
    <location>
        <begin position="4"/>
        <end position="51"/>
    </location>
</feature>
<feature type="binding site" evidence="7">
    <location>
        <position position="34"/>
    </location>
    <ligand>
        <name>Zn(2+)</name>
        <dbReference type="ChEBI" id="CHEBI:29105"/>
        <label>1</label>
    </ligand>
</feature>
<comment type="similarity">
    <text evidence="2">Belongs to the ING family.</text>
</comment>
<dbReference type="KEGG" id="pfj:MYCFIDRAFT_9960"/>
<dbReference type="PROSITE" id="PS01359">
    <property type="entry name" value="ZF_PHD_1"/>
    <property type="match status" value="1"/>
</dbReference>
<evidence type="ECO:0000313" key="11">
    <source>
        <dbReference type="Proteomes" id="UP000016932"/>
    </source>
</evidence>
<keyword evidence="6" id="KW-0539">Nucleus</keyword>
<feature type="non-terminal residue" evidence="10">
    <location>
        <position position="51"/>
    </location>
</feature>
<feature type="binding site" evidence="7">
    <location>
        <position position="31"/>
    </location>
    <ligand>
        <name>Zn(2+)</name>
        <dbReference type="ChEBI" id="CHEBI:29105"/>
        <label>1</label>
    </ligand>
</feature>
<evidence type="ECO:0000256" key="4">
    <source>
        <dbReference type="ARBA" id="ARBA00022771"/>
    </source>
</evidence>